<feature type="compositionally biased region" description="Low complexity" evidence="8">
    <location>
        <begin position="107"/>
        <end position="119"/>
    </location>
</feature>
<dbReference type="OrthoDB" id="21550at2759"/>
<dbReference type="SUPFAM" id="SSF50447">
    <property type="entry name" value="Translation proteins"/>
    <property type="match status" value="1"/>
</dbReference>
<evidence type="ECO:0000256" key="4">
    <source>
        <dbReference type="ARBA" id="ARBA00022553"/>
    </source>
</evidence>
<dbReference type="InterPro" id="IPR009000">
    <property type="entry name" value="Transl_B-barrel_sf"/>
</dbReference>
<dbReference type="RefSeq" id="XP_013895785.1">
    <property type="nucleotide sequence ID" value="XM_014040331.1"/>
</dbReference>
<gene>
    <name evidence="9" type="ORF">MNEG_11199</name>
</gene>
<dbReference type="InterPro" id="IPR040309">
    <property type="entry name" value="Naf1"/>
</dbReference>
<keyword evidence="4" id="KW-0597">Phosphoprotein</keyword>
<feature type="compositionally biased region" description="Low complexity" evidence="8">
    <location>
        <begin position="128"/>
        <end position="144"/>
    </location>
</feature>
<evidence type="ECO:0000256" key="2">
    <source>
        <dbReference type="ARBA" id="ARBA00022517"/>
    </source>
</evidence>
<dbReference type="Gene3D" id="2.40.10.230">
    <property type="entry name" value="Probable tRNA pseudouridine synthase domain"/>
    <property type="match status" value="1"/>
</dbReference>
<evidence type="ECO:0000313" key="9">
    <source>
        <dbReference type="EMBL" id="KIY96765.1"/>
    </source>
</evidence>
<proteinExistence type="inferred from homology"/>
<dbReference type="GO" id="GO:0000493">
    <property type="term" value="P:box H/ACA snoRNP assembly"/>
    <property type="evidence" value="ECO:0007669"/>
    <property type="project" value="InterPro"/>
</dbReference>
<dbReference type="EMBL" id="KK102855">
    <property type="protein sequence ID" value="KIY96765.1"/>
    <property type="molecule type" value="Genomic_DNA"/>
</dbReference>
<evidence type="ECO:0000256" key="1">
    <source>
        <dbReference type="ARBA" id="ARBA00009801"/>
    </source>
</evidence>
<dbReference type="InterPro" id="IPR007504">
    <property type="entry name" value="H/ACA_rnp_Gar1/Naf1"/>
</dbReference>
<keyword evidence="6 7" id="KW-0539">Nucleus</keyword>
<dbReference type="Pfam" id="PF04410">
    <property type="entry name" value="Gar1"/>
    <property type="match status" value="1"/>
</dbReference>
<name>A0A0D2MQ38_9CHLO</name>
<feature type="compositionally biased region" description="Acidic residues" evidence="8">
    <location>
        <begin position="49"/>
        <end position="73"/>
    </location>
</feature>
<dbReference type="GO" id="GO:0006364">
    <property type="term" value="P:rRNA processing"/>
    <property type="evidence" value="ECO:0007669"/>
    <property type="project" value="UniProtKB-KW"/>
</dbReference>
<evidence type="ECO:0000256" key="8">
    <source>
        <dbReference type="SAM" id="MobiDB-lite"/>
    </source>
</evidence>
<dbReference type="STRING" id="145388.A0A0D2MQ38"/>
<evidence type="ECO:0000256" key="6">
    <source>
        <dbReference type="ARBA" id="ARBA00023242"/>
    </source>
</evidence>
<dbReference type="AlphaFoldDB" id="A0A0D2MQ38"/>
<reference evidence="9 10" key="1">
    <citation type="journal article" date="2013" name="BMC Genomics">
        <title>Reconstruction of the lipid metabolism for the microalga Monoraphidium neglectum from its genome sequence reveals characteristics suitable for biofuel production.</title>
        <authorList>
            <person name="Bogen C."/>
            <person name="Al-Dilaimi A."/>
            <person name="Albersmeier A."/>
            <person name="Wichmann J."/>
            <person name="Grundmann M."/>
            <person name="Rupp O."/>
            <person name="Lauersen K.J."/>
            <person name="Blifernez-Klassen O."/>
            <person name="Kalinowski J."/>
            <person name="Goesmann A."/>
            <person name="Mussgnug J.H."/>
            <person name="Kruse O."/>
        </authorList>
    </citation>
    <scope>NUCLEOTIDE SEQUENCE [LARGE SCALE GENOMIC DNA]</scope>
    <source>
        <strain evidence="9 10">SAG 48.87</strain>
    </source>
</reference>
<evidence type="ECO:0000256" key="3">
    <source>
        <dbReference type="ARBA" id="ARBA00022552"/>
    </source>
</evidence>
<dbReference type="GO" id="GO:0003723">
    <property type="term" value="F:RNA binding"/>
    <property type="evidence" value="ECO:0007669"/>
    <property type="project" value="UniProtKB-KW"/>
</dbReference>
<keyword evidence="10" id="KW-1185">Reference proteome</keyword>
<keyword evidence="7" id="KW-0687">Ribonucleoprotein</keyword>
<evidence type="ECO:0000313" key="10">
    <source>
        <dbReference type="Proteomes" id="UP000054498"/>
    </source>
</evidence>
<keyword evidence="2 7" id="KW-0690">Ribosome biogenesis</keyword>
<feature type="compositionally biased region" description="Low complexity" evidence="8">
    <location>
        <begin position="39"/>
        <end position="48"/>
    </location>
</feature>
<feature type="compositionally biased region" description="Acidic residues" evidence="8">
    <location>
        <begin position="145"/>
        <end position="157"/>
    </location>
</feature>
<dbReference type="GeneID" id="25728437"/>
<dbReference type="KEGG" id="mng:MNEG_11199"/>
<dbReference type="GO" id="GO:0005732">
    <property type="term" value="C:sno(s)RNA-containing ribonucleoprotein complex"/>
    <property type="evidence" value="ECO:0007669"/>
    <property type="project" value="InterPro"/>
</dbReference>
<comment type="subcellular location">
    <subcellularLocation>
        <location evidence="7">Nucleus</location>
        <location evidence="7">Nucleolus</location>
    </subcellularLocation>
</comment>
<dbReference type="GO" id="GO:0001522">
    <property type="term" value="P:pseudouridine synthesis"/>
    <property type="evidence" value="ECO:0007669"/>
    <property type="project" value="InterPro"/>
</dbReference>
<keyword evidence="5 7" id="KW-0694">RNA-binding</keyword>
<protein>
    <recommendedName>
        <fullName evidence="7">H/ACA ribonucleoprotein complex subunit</fullName>
    </recommendedName>
</protein>
<evidence type="ECO:0000256" key="7">
    <source>
        <dbReference type="RuleBase" id="RU364004"/>
    </source>
</evidence>
<comment type="subunit">
    <text evidence="7">Component of the small nucleolar ribonucleoprotein particles containing H/ACA-type snoRNAs (H/ACA snoRNPs).</text>
</comment>
<keyword evidence="3 7" id="KW-0698">rRNA processing</keyword>
<accession>A0A0D2MQ38</accession>
<comment type="function">
    <text evidence="7">Required for ribosome biogenesis. Part of a complex which catalyzes pseudouridylation of rRNA. This involves the isomerization of uridine such that the ribose is subsequently attached to C5, instead of the normal N1. Pseudouridine ("psi") residues may serve to stabilize the conformation of rRNAs.</text>
</comment>
<dbReference type="PANTHER" id="PTHR31633:SF1">
    <property type="entry name" value="H_ACA RIBONUCLEOPROTEIN COMPLEX NON-CORE SUBUNIT NAF1"/>
    <property type="match status" value="1"/>
</dbReference>
<dbReference type="GO" id="GO:0005730">
    <property type="term" value="C:nucleolus"/>
    <property type="evidence" value="ECO:0007669"/>
    <property type="project" value="UniProtKB-SubCell"/>
</dbReference>
<organism evidence="9 10">
    <name type="scientific">Monoraphidium neglectum</name>
    <dbReference type="NCBI Taxonomy" id="145388"/>
    <lineage>
        <taxon>Eukaryota</taxon>
        <taxon>Viridiplantae</taxon>
        <taxon>Chlorophyta</taxon>
        <taxon>core chlorophytes</taxon>
        <taxon>Chlorophyceae</taxon>
        <taxon>CS clade</taxon>
        <taxon>Sphaeropleales</taxon>
        <taxon>Selenastraceae</taxon>
        <taxon>Monoraphidium</taxon>
    </lineage>
</organism>
<evidence type="ECO:0000256" key="5">
    <source>
        <dbReference type="ARBA" id="ARBA00022884"/>
    </source>
</evidence>
<dbReference type="PANTHER" id="PTHR31633">
    <property type="entry name" value="H/ACA RIBONUCLEOPROTEIN COMPLEX NON-CORE SUBUNIT NAF1"/>
    <property type="match status" value="1"/>
</dbReference>
<comment type="similarity">
    <text evidence="7">Belongs to the GAR1 family.</text>
</comment>
<dbReference type="Proteomes" id="UP000054498">
    <property type="component" value="Unassembled WGS sequence"/>
</dbReference>
<feature type="region of interest" description="Disordered" evidence="8">
    <location>
        <begin position="39"/>
        <end position="159"/>
    </location>
</feature>
<sequence>MLTQQAAAPEEAYGDASGFELPSVDDLEVAAAAAAAAMEAFAGESSSSSDDEDSSSGDSSSSEEDEDMEDVEGDGPRQDGQQQQEPAVRVLLQASPDGGGGIRLSISVAPSAAVAAAAAGPEVEEDSSPLPSSSDDSSSDSSSDAGDDGAADAEGPLDYEKMRGMIDAAYAVIDEEDDEAGGGGGGGGPRALHESLGLREGAPSLEGVRVEASDPLVHVGNVTAVVEDMAVVQGLINMPALAEGSVLLLEDRCPVGRVEEVFGPVTQPLYAFRYEAQQLKPAPQGGAAGPDGGVRR</sequence>
<dbReference type="InterPro" id="IPR038664">
    <property type="entry name" value="Gar1/Naf1_Cbf5-bd_sf"/>
</dbReference>
<comment type="similarity">
    <text evidence="1">Belongs to the NAF1 family.</text>
</comment>